<evidence type="ECO:0000256" key="1">
    <source>
        <dbReference type="SAM" id="Phobius"/>
    </source>
</evidence>
<keyword evidence="1" id="KW-0812">Transmembrane</keyword>
<proteinExistence type="predicted"/>
<protein>
    <submittedName>
        <fullName evidence="2">Uncharacterized protein</fullName>
    </submittedName>
</protein>
<sequence length="76" mass="8109">MSLVSSLRKALIAAIIAGILNAILAAVNVAKYIPKTQFPFITQIVAQLESHNIRMIESSIVVTIIALVAGIIASFF</sequence>
<evidence type="ECO:0000313" key="2">
    <source>
        <dbReference type="EMBL" id="SVB42388.1"/>
    </source>
</evidence>
<dbReference type="AlphaFoldDB" id="A0A382DVI4"/>
<accession>A0A382DVI4</accession>
<gene>
    <name evidence="2" type="ORF">METZ01_LOCUS195242</name>
</gene>
<reference evidence="2" key="1">
    <citation type="submission" date="2018-05" db="EMBL/GenBank/DDBJ databases">
        <authorList>
            <person name="Lanie J.A."/>
            <person name="Ng W.-L."/>
            <person name="Kazmierczak K.M."/>
            <person name="Andrzejewski T.M."/>
            <person name="Davidsen T.M."/>
            <person name="Wayne K.J."/>
            <person name="Tettelin H."/>
            <person name="Glass J.I."/>
            <person name="Rusch D."/>
            <person name="Podicherti R."/>
            <person name="Tsui H.-C.T."/>
            <person name="Winkler M.E."/>
        </authorList>
    </citation>
    <scope>NUCLEOTIDE SEQUENCE</scope>
</reference>
<keyword evidence="1" id="KW-1133">Transmembrane helix</keyword>
<name>A0A382DVI4_9ZZZZ</name>
<organism evidence="2">
    <name type="scientific">marine metagenome</name>
    <dbReference type="NCBI Taxonomy" id="408172"/>
    <lineage>
        <taxon>unclassified sequences</taxon>
        <taxon>metagenomes</taxon>
        <taxon>ecological metagenomes</taxon>
    </lineage>
</organism>
<feature type="transmembrane region" description="Helical" evidence="1">
    <location>
        <begin position="55"/>
        <end position="75"/>
    </location>
</feature>
<keyword evidence="1" id="KW-0472">Membrane</keyword>
<dbReference type="EMBL" id="UINC01041302">
    <property type="protein sequence ID" value="SVB42388.1"/>
    <property type="molecule type" value="Genomic_DNA"/>
</dbReference>